<name>A0ACC1DKP7_9NEOP</name>
<gene>
    <name evidence="1" type="ORF">K1T71_000665</name>
</gene>
<sequence length="1552" mass="179346">MSRNEHGGRKSKLETREVTEDEYEIIRKMEASRQRLSPLNHRDHQTYVIVIYITWTVLKLQEETNMAVMHLSENYRDGHESNNPTKPPVQLAVNIEVEPCEEIEDLERDWCMPNIPDAKFAKQPSKIKSEESNANSTKAVKCDDTPLDENEGRIDTDNLFKVIEEIIEKSTNPIDMSLAIQTRSLWGKLLRTPHIRSELDKKLNSVLDSWRTKETIITYKCYICLQAWWFLYPFKEHIQKHKDVEVSLEKYHTVANVIAYEKGVHKLPHPIHAFGDCHRCNRSFSKHVDQYGKYMKCYIPADRGLLIDRNEKCTICEYYGNPQEHYGTCHSVRSDVPIETKARVCKLCDEYYYVHTLHECSKKKCSMLCYCCHRYFGTGLCLESHILISNKPHTCKYCNVALPRQCMEPYHFLTHSSNFMAVELCPVCRGNLVFFSPLALGKHMTSKHRIDYVKQKSCMVSIKCLFISVSPASNSRDDNEECLEITDTDGLDFDPSKNEKKNKTGTETESSLKECPQAKTQIPNEIQAVTSHESHDLVIPKYHIKIEHGNIQKANEETPEHYFQISDLVGNDSDSDDRLHIAFSDAEYECEFNSETETRNSNDNIKVEVDPNISELSKPKLYKCKCGFVSHHRPYKIHLEKCEAKRTYNKSKNTKNHKKNVKDSKKTAKKIVDLTKNDFLSDVTEYTCTKCNKTYQNLTKYLKHFTLHGYRYSSKYIIRFRCHICTYDAFKERDFRDHMRDHACLTIYKCGPCNIEFSNSSNFSKHKKLHDPNALTCDICKKKFQTKYSIEKHMLEVHLDASFYRTCKECDLDFTDKQLFRMHLKKKHKGKGYNCKVCQERYNTVKLLWEHLWTVHKQRNVTADCFLCGKQFRRFSDLKKHTRGHLTERGCPAAVLRLWYESPGPPLELCGEKAPTDRWQYLSSSNSIRLSFIIADKSVGAAGWRAIWTEVTVADGDDGAACGTDAIPSQSYSAAECAGACLPQNAVCSDHEQALTVMTTLSMFAFKTCLKFVPVMTAPEVNQHVMSFVNPEGKRRCQIKSEGHENEKSHEVILGYECLQSPNIDMMVMRALGFPFEHNRADRDLHIEVLEENIEPGYIELYTKDPKLPNDLSSLPYDVNSVMHFGVRDYSKNGHRTIIFKDHKTQQQRTKLTQNDLRKIEIVYGPECRNRDRQEKIELCQSYPGVARRKRNVEDVTQNLRVNRDITPPPMNVDTVTKSLKELGIEDEVQETVDQIYKISSQALKNARTKYCNSTGLVKSETFELVLDSDSTKPENIVTDIKGKINSTSEKVDSDVIEAKNDTLINNFNDVKAEDRKHEDILRIVAIINDFAKAMVDNALRNLTEFCSNSQSVEFYQRARCSWNDGSDRCRQTYRSTKSGPVRHLTQHRPVYIQSTKHDRRGLPKNFVHFGRRTSETNQTTEARRKRSAGTANTEAEHVESTTEVNKASDVTPNKGSQEALRMRTQSLVLKSRPIFTDERRFFYKGKNRSKGPKTKTLVEEENTSSVSLEKATPKKKSKSRNREKKQLREVFTKKEELSEEISAKVQKHKKK</sequence>
<protein>
    <submittedName>
        <fullName evidence="1">Uncharacterized protein</fullName>
    </submittedName>
</protein>
<evidence type="ECO:0000313" key="2">
    <source>
        <dbReference type="Proteomes" id="UP000824533"/>
    </source>
</evidence>
<reference evidence="1 2" key="1">
    <citation type="journal article" date="2021" name="Front. Genet.">
        <title>Chromosome-Level Genome Assembly Reveals Significant Gene Expansion in the Toll and IMD Signaling Pathways of Dendrolimus kikuchii.</title>
        <authorList>
            <person name="Zhou J."/>
            <person name="Wu P."/>
            <person name="Xiong Z."/>
            <person name="Liu N."/>
            <person name="Zhao N."/>
            <person name="Ji M."/>
            <person name="Qiu Y."/>
            <person name="Yang B."/>
        </authorList>
    </citation>
    <scope>NUCLEOTIDE SEQUENCE [LARGE SCALE GENOMIC DNA]</scope>
    <source>
        <strain evidence="1">Ann1</strain>
    </source>
</reference>
<proteinExistence type="predicted"/>
<comment type="caution">
    <text evidence="1">The sequence shown here is derived from an EMBL/GenBank/DDBJ whole genome shotgun (WGS) entry which is preliminary data.</text>
</comment>
<dbReference type="Proteomes" id="UP000824533">
    <property type="component" value="Linkage Group LG01"/>
</dbReference>
<accession>A0ACC1DKP7</accession>
<evidence type="ECO:0000313" key="1">
    <source>
        <dbReference type="EMBL" id="KAJ0184242.1"/>
    </source>
</evidence>
<organism evidence="1 2">
    <name type="scientific">Dendrolimus kikuchii</name>
    <dbReference type="NCBI Taxonomy" id="765133"/>
    <lineage>
        <taxon>Eukaryota</taxon>
        <taxon>Metazoa</taxon>
        <taxon>Ecdysozoa</taxon>
        <taxon>Arthropoda</taxon>
        <taxon>Hexapoda</taxon>
        <taxon>Insecta</taxon>
        <taxon>Pterygota</taxon>
        <taxon>Neoptera</taxon>
        <taxon>Endopterygota</taxon>
        <taxon>Lepidoptera</taxon>
        <taxon>Glossata</taxon>
        <taxon>Ditrysia</taxon>
        <taxon>Bombycoidea</taxon>
        <taxon>Lasiocampidae</taxon>
        <taxon>Dendrolimus</taxon>
    </lineage>
</organism>
<keyword evidence="2" id="KW-1185">Reference proteome</keyword>
<dbReference type="EMBL" id="CM034387">
    <property type="protein sequence ID" value="KAJ0184242.1"/>
    <property type="molecule type" value="Genomic_DNA"/>
</dbReference>